<dbReference type="AlphaFoldDB" id="A0A7H9B7V0"/>
<evidence type="ECO:0008006" key="7">
    <source>
        <dbReference type="Google" id="ProtNLM"/>
    </source>
</evidence>
<dbReference type="OrthoDB" id="201752at2759"/>
<protein>
    <recommendedName>
        <fullName evidence="7">A1 cistron-splicing factor AAR2</fullName>
    </recommendedName>
</protein>
<evidence type="ECO:0000313" key="5">
    <source>
        <dbReference type="EMBL" id="QLG74828.1"/>
    </source>
</evidence>
<accession>A0A7H9B7V0</accession>
<reference evidence="5 6" key="1">
    <citation type="submission" date="2020-07" db="EMBL/GenBank/DDBJ databases">
        <title>The yeast mating-type switching endonuclease HO is a domesticated member of an unorthodox homing genetic element family.</title>
        <authorList>
            <person name="Coughlan A.Y."/>
            <person name="Lombardi L."/>
            <person name="Braun-Galleani S."/>
            <person name="Martos A.R."/>
            <person name="Galeote V."/>
            <person name="Bigey F."/>
            <person name="Dequin S."/>
            <person name="Byrne K.P."/>
            <person name="Wolfe K.H."/>
        </authorList>
    </citation>
    <scope>NUCLEOTIDE SEQUENCE [LARGE SCALE GENOMIC DNA]</scope>
    <source>
        <strain evidence="5 6">NRRL Y-6702</strain>
    </source>
</reference>
<dbReference type="PANTHER" id="PTHR12689">
    <property type="entry name" value="A1 CISTRON SPLICING FACTOR AAR2-RELATED"/>
    <property type="match status" value="1"/>
</dbReference>
<feature type="region of interest" description="Disordered" evidence="2">
    <location>
        <begin position="312"/>
        <end position="331"/>
    </location>
</feature>
<dbReference type="Proteomes" id="UP000509704">
    <property type="component" value="Chromosome 8"/>
</dbReference>
<dbReference type="Gene3D" id="1.25.40.550">
    <property type="entry name" value="Aar2, C-terminal domain-like"/>
    <property type="match status" value="1"/>
</dbReference>
<proteinExistence type="inferred from homology"/>
<comment type="similarity">
    <text evidence="1">Belongs to the AAR2 family.</text>
</comment>
<organism evidence="5 6">
    <name type="scientific">Zygotorulaspora mrakii</name>
    <name type="common">Zygosaccharomyces mrakii</name>
    <dbReference type="NCBI Taxonomy" id="42260"/>
    <lineage>
        <taxon>Eukaryota</taxon>
        <taxon>Fungi</taxon>
        <taxon>Dikarya</taxon>
        <taxon>Ascomycota</taxon>
        <taxon>Saccharomycotina</taxon>
        <taxon>Saccharomycetes</taxon>
        <taxon>Saccharomycetales</taxon>
        <taxon>Saccharomycetaceae</taxon>
        <taxon>Zygotorulaspora</taxon>
    </lineage>
</organism>
<dbReference type="InterPro" id="IPR038516">
    <property type="entry name" value="AAR2_N_sf"/>
</dbReference>
<feature type="domain" description="AAR2 C-terminal" evidence="3">
    <location>
        <begin position="188"/>
        <end position="279"/>
    </location>
</feature>
<dbReference type="RefSeq" id="XP_037146553.1">
    <property type="nucleotide sequence ID" value="XM_037290658.1"/>
</dbReference>
<evidence type="ECO:0000256" key="2">
    <source>
        <dbReference type="SAM" id="MobiDB-lite"/>
    </source>
</evidence>
<dbReference type="Pfam" id="PF20981">
    <property type="entry name" value="AAR2_1st"/>
    <property type="match status" value="1"/>
</dbReference>
<evidence type="ECO:0000259" key="3">
    <source>
        <dbReference type="Pfam" id="PF05282"/>
    </source>
</evidence>
<evidence type="ECO:0000313" key="6">
    <source>
        <dbReference type="Proteomes" id="UP000509704"/>
    </source>
</evidence>
<feature type="domain" description="AAR2 N-terminal" evidence="4">
    <location>
        <begin position="15"/>
        <end position="131"/>
    </location>
</feature>
<gene>
    <name evidence="5" type="ORF">HG535_0H01550</name>
</gene>
<dbReference type="GO" id="GO:0000244">
    <property type="term" value="P:spliceosomal tri-snRNP complex assembly"/>
    <property type="evidence" value="ECO:0007669"/>
    <property type="project" value="TreeGrafter"/>
</dbReference>
<dbReference type="KEGG" id="zmk:HG535_0H01550"/>
<name>A0A7H9B7V0_ZYGMR</name>
<dbReference type="GeneID" id="59238631"/>
<dbReference type="InterPro" id="IPR033648">
    <property type="entry name" value="AAR2_C"/>
</dbReference>
<dbReference type="Gene3D" id="2.60.34.20">
    <property type="match status" value="1"/>
</dbReference>
<dbReference type="Pfam" id="PF05282">
    <property type="entry name" value="AAR2"/>
    <property type="match status" value="1"/>
</dbReference>
<dbReference type="InterPro" id="IPR038514">
    <property type="entry name" value="AAR2_C_sf"/>
</dbReference>
<evidence type="ECO:0000256" key="1">
    <source>
        <dbReference type="ARBA" id="ARBA00006281"/>
    </source>
</evidence>
<sequence>MNCITFDPPVHHADLRITIDFNSFEVRSGNLFGGIKYLSHGIHLISFGFADSEDAARYGYWFEIGPEYEYYCIEFDQQSGLFKLVSVFDRAKFEEKSRKIHPFMVSYPQIEDLDSSWSSFTNYIHKDQIRGILNNNSGYMDSSMTSLEEIKWLRTKLNQQPSNDEPFFNYTVIKFKSSDAIRDDHKMEDFLDKSYYLNNKIIKRDYQGHLNRLFGELQFSFLSVLLFGNYGSSLQWHNLIELICFSSEVDANTIKRIDQCVSLQLKRLSDEHSILLNEDMWKRCFASSFHCNDLPRIKEAIEPFFLEIADKSNDGDDHDDEDDEYKPTVAGGVYYQRV</sequence>
<dbReference type="InterPro" id="IPR007946">
    <property type="entry name" value="AAR2"/>
</dbReference>
<evidence type="ECO:0000259" key="4">
    <source>
        <dbReference type="Pfam" id="PF20981"/>
    </source>
</evidence>
<dbReference type="EMBL" id="CP058611">
    <property type="protein sequence ID" value="QLG74828.1"/>
    <property type="molecule type" value="Genomic_DNA"/>
</dbReference>
<dbReference type="CDD" id="cd13777">
    <property type="entry name" value="Aar2_N"/>
    <property type="match status" value="1"/>
</dbReference>
<dbReference type="InterPro" id="IPR033647">
    <property type="entry name" value="Aar2_N"/>
</dbReference>
<dbReference type="CDD" id="cd13778">
    <property type="entry name" value="Aar2_C"/>
    <property type="match status" value="1"/>
</dbReference>
<keyword evidence="6" id="KW-1185">Reference proteome</keyword>
<dbReference type="PANTHER" id="PTHR12689:SF4">
    <property type="entry name" value="PROTEIN AAR2 HOMOLOG"/>
    <property type="match status" value="1"/>
</dbReference>